<accession>A0ABX6CTA1</accession>
<feature type="transmembrane region" description="Helical" evidence="6">
    <location>
        <begin position="710"/>
        <end position="730"/>
    </location>
</feature>
<feature type="domain" description="ABC3 transporter permease C-terminal" evidence="7">
    <location>
        <begin position="261"/>
        <end position="372"/>
    </location>
</feature>
<keyword evidence="4 6" id="KW-1133">Transmembrane helix</keyword>
<name>A0ABX6CTA1_9GAMM</name>
<keyword evidence="2" id="KW-1003">Cell membrane</keyword>
<feature type="transmembrane region" description="Helical" evidence="6">
    <location>
        <begin position="352"/>
        <end position="372"/>
    </location>
</feature>
<feature type="transmembrane region" description="Helical" evidence="6">
    <location>
        <begin position="258"/>
        <end position="281"/>
    </location>
</feature>
<evidence type="ECO:0000256" key="1">
    <source>
        <dbReference type="ARBA" id="ARBA00004651"/>
    </source>
</evidence>
<dbReference type="PANTHER" id="PTHR30287:SF1">
    <property type="entry name" value="INNER MEMBRANE PROTEIN"/>
    <property type="match status" value="1"/>
</dbReference>
<dbReference type="InterPro" id="IPR003838">
    <property type="entry name" value="ABC3_permease_C"/>
</dbReference>
<feature type="domain" description="ABC3 transporter permease C-terminal" evidence="7">
    <location>
        <begin position="714"/>
        <end position="827"/>
    </location>
</feature>
<sequence length="835" mass="90275">MRNSTLPLAARLLTREWRAGELRVLVMALIIAVLVSTAISFFTDRLQRGMVSRAAEFLGADMVISSRSALPPEFLTQATERGLNSVEVVEFSSMMSGADDMQLSSVKAVSDGYPLRGEVRIASELFGDEQPARGVPPPGQVWIEPRLASYLELDAGSRLDVGVSNLEVGALLTHEPDRAGDFYSLTPRVLMNMADLQATNVVQPGSRVRYSLLLSGDENVLQSYTQWLEPQLQDNQRLTTVADDNQQIGGALDRAGQFLGLASIAAVVLAGVAVALSASRFATRHFDTSALLRCLGASRRKVMWIFIIQLACLGLIATLIGLVLGWLMQWGLVHLLRDLLPPNLPDVGLKPLLVGAATGLIALAGFALPPLLRLGQVAPLRVLRRDLAPLPSSGWLIYGLALGSLSLLMWQFTGNLRITLAVVFGGALAALLLGLLALALLRLTGSRLRNASLAWRLGSGQLLKQPAAAAGQILAFGLILMSMVVVLIMRTELLDTWQDQLPADTPNHFALNILPTEADAFAAALERIGAAAAPLYPVTPGRLNEINNQPVRDIVTKDKDSQGERAISRDLSLTSSAEMASDNVLSAGQWWPADLADDAALVSVEAELAESLGLELNDLLTFVIGGQIVEARVSSFREVNWDNFTPNFYMIFSPGTLDNMPTTILTSFSLPVEQRDALRELTREFPAMTLLEVEAILAQIRDILAQVTLAVEYVLAFVLLAGFTVLFAALQSTLDNRLYEGALLRTLGARRQLLRQANLMEFALLGALAGVMAIVAAELITLLLYRFALNLEWSPHYLLWLVVPLGGALLIGCAGALGTRAVVRESPMRLINRGA</sequence>
<keyword evidence="9" id="KW-1185">Reference proteome</keyword>
<evidence type="ECO:0000259" key="7">
    <source>
        <dbReference type="Pfam" id="PF02687"/>
    </source>
</evidence>
<dbReference type="InterPro" id="IPR038766">
    <property type="entry name" value="Membrane_comp_ABC_pdt"/>
</dbReference>
<feature type="transmembrane region" description="Helical" evidence="6">
    <location>
        <begin position="418"/>
        <end position="441"/>
    </location>
</feature>
<feature type="transmembrane region" description="Helical" evidence="6">
    <location>
        <begin position="797"/>
        <end position="823"/>
    </location>
</feature>
<dbReference type="RefSeq" id="WP_153274296.1">
    <property type="nucleotide sequence ID" value="NZ_CP033116.1"/>
</dbReference>
<dbReference type="PANTHER" id="PTHR30287">
    <property type="entry name" value="MEMBRANE COMPONENT OF PREDICTED ABC SUPERFAMILY METABOLITE UPTAKE TRANSPORTER"/>
    <property type="match status" value="1"/>
</dbReference>
<evidence type="ECO:0000313" key="8">
    <source>
        <dbReference type="EMBL" id="QFY57516.1"/>
    </source>
</evidence>
<feature type="transmembrane region" description="Helical" evidence="6">
    <location>
        <begin position="393"/>
        <end position="412"/>
    </location>
</feature>
<organism evidence="8 9">
    <name type="scientific">Halopseudomonas pelagia</name>
    <dbReference type="NCBI Taxonomy" id="553151"/>
    <lineage>
        <taxon>Bacteria</taxon>
        <taxon>Pseudomonadati</taxon>
        <taxon>Pseudomonadota</taxon>
        <taxon>Gammaproteobacteria</taxon>
        <taxon>Pseudomonadales</taxon>
        <taxon>Pseudomonadaceae</taxon>
        <taxon>Halopseudomonas</taxon>
    </lineage>
</organism>
<feature type="transmembrane region" description="Helical" evidence="6">
    <location>
        <begin position="462"/>
        <end position="489"/>
    </location>
</feature>
<reference evidence="8 9" key="1">
    <citation type="submission" date="2018-10" db="EMBL/GenBank/DDBJ databases">
        <title>Complete genome sequence of Pseudomonas pelagia strain Kongs-67.</title>
        <authorList>
            <person name="Sinha R.K."/>
            <person name="Krishnan K."/>
        </authorList>
    </citation>
    <scope>NUCLEOTIDE SEQUENCE [LARGE SCALE GENOMIC DNA]</scope>
    <source>
        <strain evidence="8 9">Kongs-67</strain>
    </source>
</reference>
<keyword evidence="5 6" id="KW-0472">Membrane</keyword>
<protein>
    <submittedName>
        <fullName evidence="8">FtsX-like permease family protein</fullName>
    </submittedName>
</protein>
<evidence type="ECO:0000256" key="3">
    <source>
        <dbReference type="ARBA" id="ARBA00022692"/>
    </source>
</evidence>
<evidence type="ECO:0000256" key="2">
    <source>
        <dbReference type="ARBA" id="ARBA00022475"/>
    </source>
</evidence>
<evidence type="ECO:0000256" key="5">
    <source>
        <dbReference type="ARBA" id="ARBA00023136"/>
    </source>
</evidence>
<gene>
    <name evidence="8" type="ORF">EAO82_14765</name>
</gene>
<evidence type="ECO:0000256" key="6">
    <source>
        <dbReference type="SAM" id="Phobius"/>
    </source>
</evidence>
<evidence type="ECO:0000256" key="4">
    <source>
        <dbReference type="ARBA" id="ARBA00022989"/>
    </source>
</evidence>
<proteinExistence type="predicted"/>
<evidence type="ECO:0000313" key="9">
    <source>
        <dbReference type="Proteomes" id="UP000344571"/>
    </source>
</evidence>
<comment type="subcellular location">
    <subcellularLocation>
        <location evidence="1">Cell membrane</location>
        <topology evidence="1">Multi-pass membrane protein</topology>
    </subcellularLocation>
</comment>
<dbReference type="Proteomes" id="UP000344571">
    <property type="component" value="Chromosome"/>
</dbReference>
<feature type="transmembrane region" description="Helical" evidence="6">
    <location>
        <begin position="762"/>
        <end position="785"/>
    </location>
</feature>
<dbReference type="Pfam" id="PF02687">
    <property type="entry name" value="FtsX"/>
    <property type="match status" value="2"/>
</dbReference>
<dbReference type="EMBL" id="CP033116">
    <property type="protein sequence ID" value="QFY57516.1"/>
    <property type="molecule type" value="Genomic_DNA"/>
</dbReference>
<feature type="transmembrane region" description="Helical" evidence="6">
    <location>
        <begin position="302"/>
        <end position="332"/>
    </location>
</feature>
<keyword evidence="3 6" id="KW-0812">Transmembrane</keyword>
<feature type="transmembrane region" description="Helical" evidence="6">
    <location>
        <begin position="21"/>
        <end position="42"/>
    </location>
</feature>